<gene>
    <name evidence="1" type="ORF">FLACHUCJ7_04143</name>
</gene>
<evidence type="ECO:0000313" key="2">
    <source>
        <dbReference type="Proteomes" id="UP000556700"/>
    </source>
</evidence>
<dbReference type="AlphaFoldDB" id="A0A6V6ZC07"/>
<evidence type="ECO:0000313" key="1">
    <source>
        <dbReference type="EMBL" id="CAD0009199.1"/>
    </source>
</evidence>
<proteinExistence type="predicted"/>
<keyword evidence="2" id="KW-1185">Reference proteome</keyword>
<protein>
    <submittedName>
        <fullName evidence="1">Uncharacterized protein</fullName>
    </submittedName>
</protein>
<name>A0A6V6ZC07_9FLAO</name>
<organism evidence="1 2">
    <name type="scientific">Flavobacterium chungangense</name>
    <dbReference type="NCBI Taxonomy" id="554283"/>
    <lineage>
        <taxon>Bacteria</taxon>
        <taxon>Pseudomonadati</taxon>
        <taxon>Bacteroidota</taxon>
        <taxon>Flavobacteriia</taxon>
        <taxon>Flavobacteriales</taxon>
        <taxon>Flavobacteriaceae</taxon>
        <taxon>Flavobacterium</taxon>
    </lineage>
</organism>
<dbReference type="Proteomes" id="UP000556700">
    <property type="component" value="Unassembled WGS sequence"/>
</dbReference>
<accession>A0A6V6ZC07</accession>
<reference evidence="1 2" key="1">
    <citation type="submission" date="2020-06" db="EMBL/GenBank/DDBJ databases">
        <authorList>
            <person name="Criscuolo A."/>
        </authorList>
    </citation>
    <scope>NUCLEOTIDE SEQUENCE [LARGE SCALE GENOMIC DNA]</scope>
    <source>
        <strain evidence="2">CIP 110025</strain>
    </source>
</reference>
<sequence>MLISQMSSKLTIFACNLNLEYDEDNYTFLFLDNTI</sequence>
<comment type="caution">
    <text evidence="1">The sequence shown here is derived from an EMBL/GenBank/DDBJ whole genome shotgun (WGS) entry which is preliminary data.</text>
</comment>
<dbReference type="EMBL" id="CAIJDO010000253">
    <property type="protein sequence ID" value="CAD0009199.1"/>
    <property type="molecule type" value="Genomic_DNA"/>
</dbReference>